<feature type="domain" description="Mrr-like" evidence="2">
    <location>
        <begin position="35"/>
        <end position="141"/>
    </location>
</feature>
<dbReference type="InterPro" id="IPR011856">
    <property type="entry name" value="tRNA_endonuc-like_dom_sf"/>
</dbReference>
<dbReference type="OrthoDB" id="5194627at2"/>
<evidence type="ECO:0000313" key="3">
    <source>
        <dbReference type="EMBL" id="MPR31548.1"/>
    </source>
</evidence>
<dbReference type="EMBL" id="VOSK01000774">
    <property type="protein sequence ID" value="MPR31548.1"/>
    <property type="molecule type" value="Genomic_DNA"/>
</dbReference>
<protein>
    <recommendedName>
        <fullName evidence="2">Mrr-like domain-containing protein</fullName>
    </recommendedName>
</protein>
<dbReference type="CDD" id="cd22333">
    <property type="entry name" value="LlaBIII_nuclease-like"/>
    <property type="match status" value="1"/>
</dbReference>
<reference evidence="3 4" key="1">
    <citation type="journal article" date="2019" name="Syst. Appl. Microbiol.">
        <title>Microvirga tunisiensis sp. nov., a root nodule symbiotic bacterium isolated from Lupinus micranthus and L. luteus grown in Northern Tunisia.</title>
        <authorList>
            <person name="Msaddak A."/>
            <person name="Rejili M."/>
            <person name="Duran D."/>
            <person name="Mars M."/>
            <person name="Palacios J.M."/>
            <person name="Ruiz-Argueso T."/>
            <person name="Rey L."/>
            <person name="Imperial J."/>
        </authorList>
    </citation>
    <scope>NUCLEOTIDE SEQUENCE [LARGE SCALE GENOMIC DNA]</scope>
    <source>
        <strain evidence="3 4">Lmie10</strain>
    </source>
</reference>
<sequence>MNQALNELLSSFRDAAKTEREKGAYFERLATAFLQNDPLQTTQYEGVWTYSDWAQQQGIDRRDTGIDLVAKLKDAEGYCAIQCKFYEADKKIAKSEIDSFFTASGKAPFKRRLIIDTTDAEWSEHAENALKNQHIETLRSNRGKTVGDHAKEQRSLTRSARRGTAGASAIPSLSPR</sequence>
<organism evidence="3 4">
    <name type="scientific">Microvirga tunisiensis</name>
    <dbReference type="NCBI Taxonomy" id="2108360"/>
    <lineage>
        <taxon>Bacteria</taxon>
        <taxon>Pseudomonadati</taxon>
        <taxon>Pseudomonadota</taxon>
        <taxon>Alphaproteobacteria</taxon>
        <taxon>Hyphomicrobiales</taxon>
        <taxon>Methylobacteriaceae</taxon>
        <taxon>Microvirga</taxon>
    </lineage>
</organism>
<dbReference type="Pfam" id="PF13156">
    <property type="entry name" value="Mrr_cat_2"/>
    <property type="match status" value="1"/>
</dbReference>
<evidence type="ECO:0000256" key="1">
    <source>
        <dbReference type="SAM" id="MobiDB-lite"/>
    </source>
</evidence>
<dbReference type="AlphaFoldDB" id="A0A5N7MXC5"/>
<dbReference type="SUPFAM" id="SSF52980">
    <property type="entry name" value="Restriction endonuclease-like"/>
    <property type="match status" value="1"/>
</dbReference>
<dbReference type="InterPro" id="IPR039442">
    <property type="entry name" value="Mrr-like_dom"/>
</dbReference>
<accession>A0A5N7MXC5</accession>
<feature type="compositionally biased region" description="Basic and acidic residues" evidence="1">
    <location>
        <begin position="138"/>
        <end position="155"/>
    </location>
</feature>
<dbReference type="RefSeq" id="WP_152718673.1">
    <property type="nucleotide sequence ID" value="NZ_VOSJ01000829.1"/>
</dbReference>
<dbReference type="Proteomes" id="UP000403266">
    <property type="component" value="Unassembled WGS sequence"/>
</dbReference>
<dbReference type="InterPro" id="IPR011335">
    <property type="entry name" value="Restrct_endonuc-II-like"/>
</dbReference>
<dbReference type="GO" id="GO:0003676">
    <property type="term" value="F:nucleic acid binding"/>
    <property type="evidence" value="ECO:0007669"/>
    <property type="project" value="InterPro"/>
</dbReference>
<feature type="region of interest" description="Disordered" evidence="1">
    <location>
        <begin position="138"/>
        <end position="176"/>
    </location>
</feature>
<keyword evidence="4" id="KW-1185">Reference proteome</keyword>
<gene>
    <name evidence="3" type="ORF">FS320_43590</name>
</gene>
<evidence type="ECO:0000313" key="4">
    <source>
        <dbReference type="Proteomes" id="UP000403266"/>
    </source>
</evidence>
<comment type="caution">
    <text evidence="3">The sequence shown here is derived from an EMBL/GenBank/DDBJ whole genome shotgun (WGS) entry which is preliminary data.</text>
</comment>
<proteinExistence type="predicted"/>
<dbReference type="Gene3D" id="3.40.1350.10">
    <property type="match status" value="1"/>
</dbReference>
<evidence type="ECO:0000259" key="2">
    <source>
        <dbReference type="Pfam" id="PF13156"/>
    </source>
</evidence>
<name>A0A5N7MXC5_9HYPH</name>